<keyword evidence="6" id="KW-1015">Disulfide bond</keyword>
<evidence type="ECO:0000256" key="1">
    <source>
        <dbReference type="ARBA" id="ARBA00005600"/>
    </source>
</evidence>
<keyword evidence="11" id="KW-1185">Reference proteome</keyword>
<dbReference type="CDD" id="cd06265">
    <property type="entry name" value="RNase_A_canonical"/>
    <property type="match status" value="1"/>
</dbReference>
<dbReference type="SMART" id="SM00092">
    <property type="entry name" value="RNAse_Pc"/>
    <property type="match status" value="1"/>
</dbReference>
<keyword evidence="4 8" id="KW-0255">Endonuclease</keyword>
<dbReference type="GO" id="GO:0003676">
    <property type="term" value="F:nucleic acid binding"/>
    <property type="evidence" value="ECO:0007669"/>
    <property type="project" value="InterPro"/>
</dbReference>
<dbReference type="GO" id="GO:0004519">
    <property type="term" value="F:endonuclease activity"/>
    <property type="evidence" value="ECO:0007669"/>
    <property type="project" value="UniProtKB-KW"/>
</dbReference>
<dbReference type="InterPro" id="IPR001427">
    <property type="entry name" value="RNaseA"/>
</dbReference>
<dbReference type="Proteomes" id="UP000694564">
    <property type="component" value="Chromosome 2"/>
</dbReference>
<dbReference type="GeneTree" id="ENSGT00940000162253"/>
<dbReference type="AlphaFoldDB" id="A0A8D2AHL7"/>
<dbReference type="InterPro" id="IPR023412">
    <property type="entry name" value="RNaseA_domain"/>
</dbReference>
<dbReference type="Pfam" id="PF00074">
    <property type="entry name" value="RnaseA"/>
    <property type="match status" value="1"/>
</dbReference>
<dbReference type="SUPFAM" id="SSF54076">
    <property type="entry name" value="RNase A-like"/>
    <property type="match status" value="1"/>
</dbReference>
<dbReference type="GO" id="GO:0006935">
    <property type="term" value="P:chemotaxis"/>
    <property type="evidence" value="ECO:0007669"/>
    <property type="project" value="TreeGrafter"/>
</dbReference>
<keyword evidence="5 8" id="KW-0378">Hydrolase</keyword>
<evidence type="ECO:0000256" key="2">
    <source>
        <dbReference type="ARBA" id="ARBA00022722"/>
    </source>
</evidence>
<sequence length="164" mass="18387">RLVAQVGLVPLLGSRLWLLLLLGFMGMIISSQAPPANLTWAQWFEIQHINMAHPRCDDAMRVVNRYRGRCKGKNTFLHTTFDNVAQVCETPNITCLTSRSTNCHNSSVQVPLVDCVITGKSQNYTNCRYRNVPATKCYIVACANRSKQDNTTYPMVPVHLDGTC</sequence>
<dbReference type="OrthoDB" id="9450033at2759"/>
<dbReference type="PANTHER" id="PTHR11437">
    <property type="entry name" value="RIBONUCLEASE"/>
    <property type="match status" value="1"/>
</dbReference>
<keyword evidence="3" id="KW-0732">Signal</keyword>
<evidence type="ECO:0000313" key="10">
    <source>
        <dbReference type="Ensembl" id="ENSSVLP00005001936.1"/>
    </source>
</evidence>
<proteinExistence type="inferred from homology"/>
<evidence type="ECO:0000256" key="4">
    <source>
        <dbReference type="ARBA" id="ARBA00022759"/>
    </source>
</evidence>
<evidence type="ECO:0000256" key="6">
    <source>
        <dbReference type="ARBA" id="ARBA00023157"/>
    </source>
</evidence>
<dbReference type="GO" id="GO:0002227">
    <property type="term" value="P:innate immune response in mucosa"/>
    <property type="evidence" value="ECO:0007669"/>
    <property type="project" value="TreeGrafter"/>
</dbReference>
<dbReference type="GO" id="GO:0004540">
    <property type="term" value="F:RNA nuclease activity"/>
    <property type="evidence" value="ECO:0007669"/>
    <property type="project" value="TreeGrafter"/>
</dbReference>
<reference evidence="10" key="2">
    <citation type="submission" date="2025-09" db="UniProtKB">
        <authorList>
            <consortium name="Ensembl"/>
        </authorList>
    </citation>
    <scope>IDENTIFICATION</scope>
</reference>
<reference evidence="10" key="1">
    <citation type="submission" date="2025-08" db="UniProtKB">
        <authorList>
            <consortium name="Ensembl"/>
        </authorList>
    </citation>
    <scope>IDENTIFICATION</scope>
</reference>
<evidence type="ECO:0000259" key="9">
    <source>
        <dbReference type="SMART" id="SM00092"/>
    </source>
</evidence>
<evidence type="ECO:0000256" key="3">
    <source>
        <dbReference type="ARBA" id="ARBA00022729"/>
    </source>
</evidence>
<dbReference type="InterPro" id="IPR023411">
    <property type="entry name" value="RNaseA_AS"/>
</dbReference>
<keyword evidence="2 8" id="KW-0540">Nuclease</keyword>
<dbReference type="InterPro" id="IPR036816">
    <property type="entry name" value="RNaseA-like_dom_sf"/>
</dbReference>
<comment type="similarity">
    <text evidence="1 8">Belongs to the pancreatic ribonuclease family.</text>
</comment>
<keyword evidence="7" id="KW-0325">Glycoprotein</keyword>
<organism evidence="10 11">
    <name type="scientific">Sciurus vulgaris</name>
    <name type="common">Eurasian red squirrel</name>
    <dbReference type="NCBI Taxonomy" id="55149"/>
    <lineage>
        <taxon>Eukaryota</taxon>
        <taxon>Metazoa</taxon>
        <taxon>Chordata</taxon>
        <taxon>Craniata</taxon>
        <taxon>Vertebrata</taxon>
        <taxon>Euteleostomi</taxon>
        <taxon>Mammalia</taxon>
        <taxon>Eutheria</taxon>
        <taxon>Euarchontoglires</taxon>
        <taxon>Glires</taxon>
        <taxon>Rodentia</taxon>
        <taxon>Sciuromorpha</taxon>
        <taxon>Sciuridae</taxon>
        <taxon>Sciurinae</taxon>
        <taxon>Sciurini</taxon>
        <taxon>Sciurus</taxon>
    </lineage>
</organism>
<dbReference type="PANTHER" id="PTHR11437:SF3">
    <property type="entry name" value="EOSINOPHIL CATIONIC PROTEIN"/>
    <property type="match status" value="1"/>
</dbReference>
<dbReference type="Gene3D" id="3.10.130.10">
    <property type="entry name" value="Ribonuclease A-like domain"/>
    <property type="match status" value="1"/>
</dbReference>
<dbReference type="GO" id="GO:0050830">
    <property type="term" value="P:defense response to Gram-positive bacterium"/>
    <property type="evidence" value="ECO:0007669"/>
    <property type="project" value="TreeGrafter"/>
</dbReference>
<accession>A0A8D2AHL7</accession>
<dbReference type="Ensembl" id="ENSSVLT00005002134.1">
    <property type="protein sequence ID" value="ENSSVLP00005001936.1"/>
    <property type="gene ID" value="ENSSVLG00005001594.1"/>
</dbReference>
<evidence type="ECO:0000313" key="11">
    <source>
        <dbReference type="Proteomes" id="UP000694564"/>
    </source>
</evidence>
<name>A0A8D2AHL7_SCIVU</name>
<dbReference type="PROSITE" id="PS00127">
    <property type="entry name" value="RNASE_PANCREATIC"/>
    <property type="match status" value="1"/>
</dbReference>
<dbReference type="FunFam" id="3.10.130.10:FF:000001">
    <property type="entry name" value="Ribonuclease pancreatic"/>
    <property type="match status" value="1"/>
</dbReference>
<feature type="domain" description="Ribonuclease A-domain" evidence="9">
    <location>
        <begin position="37"/>
        <end position="164"/>
    </location>
</feature>
<evidence type="ECO:0000256" key="8">
    <source>
        <dbReference type="RuleBase" id="RU000651"/>
    </source>
</evidence>
<dbReference type="GO" id="GO:0005615">
    <property type="term" value="C:extracellular space"/>
    <property type="evidence" value="ECO:0007669"/>
    <property type="project" value="TreeGrafter"/>
</dbReference>
<protein>
    <recommendedName>
        <fullName evidence="9">Ribonuclease A-domain domain-containing protein</fullName>
    </recommendedName>
</protein>
<evidence type="ECO:0000256" key="5">
    <source>
        <dbReference type="ARBA" id="ARBA00022801"/>
    </source>
</evidence>
<evidence type="ECO:0000256" key="7">
    <source>
        <dbReference type="ARBA" id="ARBA00023180"/>
    </source>
</evidence>
<dbReference type="GO" id="GO:0016787">
    <property type="term" value="F:hydrolase activity"/>
    <property type="evidence" value="ECO:0007669"/>
    <property type="project" value="UniProtKB-KW"/>
</dbReference>
<dbReference type="PRINTS" id="PR00794">
    <property type="entry name" value="RIBONUCLEASE"/>
</dbReference>